<feature type="region of interest" description="Disordered" evidence="1">
    <location>
        <begin position="258"/>
        <end position="277"/>
    </location>
</feature>
<proteinExistence type="predicted"/>
<dbReference type="RefSeq" id="XP_046068657.1">
    <property type="nucleotide sequence ID" value="XM_046213225.1"/>
</dbReference>
<feature type="domain" description="Calcineurin-like phosphoesterase" evidence="2">
    <location>
        <begin position="8"/>
        <end position="214"/>
    </location>
</feature>
<evidence type="ECO:0000259" key="2">
    <source>
        <dbReference type="Pfam" id="PF00149"/>
    </source>
</evidence>
<dbReference type="Pfam" id="PF00149">
    <property type="entry name" value="Metallophos"/>
    <property type="match status" value="1"/>
</dbReference>
<dbReference type="InterPro" id="IPR029052">
    <property type="entry name" value="Metallo-depent_PP-like"/>
</dbReference>
<dbReference type="InterPro" id="IPR051693">
    <property type="entry name" value="UPF0046_metallophosphoest"/>
</dbReference>
<evidence type="ECO:0000313" key="3">
    <source>
        <dbReference type="EMBL" id="KAH8692784.1"/>
    </source>
</evidence>
<comment type="caution">
    <text evidence="3">The sequence shown here is derived from an EMBL/GenBank/DDBJ whole genome shotgun (WGS) entry which is preliminary data.</text>
</comment>
<dbReference type="PANTHER" id="PTHR12905:SF16">
    <property type="entry name" value="SER_THR PROTEIN PHOSPHATASE FAMILY PROTEIN (AFU_ORTHOLOGUE AFUA_1G06000)"/>
    <property type="match status" value="1"/>
</dbReference>
<protein>
    <submittedName>
        <fullName evidence="3">Ser/Thr protein phosphatase family protein</fullName>
    </submittedName>
</protein>
<dbReference type="AlphaFoldDB" id="A0AAD4KPQ7"/>
<dbReference type="InterPro" id="IPR004843">
    <property type="entry name" value="Calcineurin-like_PHP"/>
</dbReference>
<feature type="compositionally biased region" description="Polar residues" evidence="1">
    <location>
        <begin position="259"/>
        <end position="274"/>
    </location>
</feature>
<dbReference type="Gene3D" id="3.60.21.10">
    <property type="match status" value="1"/>
</dbReference>
<dbReference type="CDD" id="cd07379">
    <property type="entry name" value="MPP_239FB"/>
    <property type="match status" value="1"/>
</dbReference>
<dbReference type="PANTHER" id="PTHR12905">
    <property type="entry name" value="METALLOPHOSPHOESTERASE"/>
    <property type="match status" value="1"/>
</dbReference>
<name>A0AAD4KPQ7_9EURO</name>
<sequence>MVSYRKTRFVCVSDTHGYLPQEAGFSLPPGDVLIHAGDLTNTGSISQLKRTLQWIKDADYEAKIVIAGNHDVTLDPDFYAEHGGIFHKELQDVTACIDIVNTGDGSVIFLNHKSTLVKLSRPEGPRTMFKVFGSPFSRFRGQWAFGYSTAEDGERLWSQIPTDTDIVVTHTPPFGYCDHHPADYGPSESTGCRQLLDALSRIKPMLSICGHVHEGRGYERVMWSANASTVSVDKEALPPLNSKKQNLIDLTGKRHPALRNTSSACTSKTTSVPNSDMDDNIRQETCIINAAIMAKSWPHINGKQFNRPIVVDINLPIWDHEGGG</sequence>
<evidence type="ECO:0000256" key="1">
    <source>
        <dbReference type="SAM" id="MobiDB-lite"/>
    </source>
</evidence>
<evidence type="ECO:0000313" key="4">
    <source>
        <dbReference type="Proteomes" id="UP001201262"/>
    </source>
</evidence>
<accession>A0AAD4KPQ7</accession>
<keyword evidence="4" id="KW-1185">Reference proteome</keyword>
<reference evidence="3" key="1">
    <citation type="submission" date="2021-12" db="EMBL/GenBank/DDBJ databases">
        <title>Convergent genome expansion in fungi linked to evolution of root-endophyte symbiosis.</title>
        <authorList>
            <consortium name="DOE Joint Genome Institute"/>
            <person name="Ke Y.-H."/>
            <person name="Bonito G."/>
            <person name="Liao H.-L."/>
            <person name="Looney B."/>
            <person name="Rojas-Flechas A."/>
            <person name="Nash J."/>
            <person name="Hameed K."/>
            <person name="Schadt C."/>
            <person name="Martin F."/>
            <person name="Crous P.W."/>
            <person name="Miettinen O."/>
            <person name="Magnuson J.K."/>
            <person name="Labbe J."/>
            <person name="Jacobson D."/>
            <person name="Doktycz M.J."/>
            <person name="Veneault-Fourrey C."/>
            <person name="Kuo A."/>
            <person name="Mondo S."/>
            <person name="Calhoun S."/>
            <person name="Riley R."/>
            <person name="Ohm R."/>
            <person name="LaButti K."/>
            <person name="Andreopoulos B."/>
            <person name="Pangilinan J."/>
            <person name="Nolan M."/>
            <person name="Tritt A."/>
            <person name="Clum A."/>
            <person name="Lipzen A."/>
            <person name="Daum C."/>
            <person name="Barry K."/>
            <person name="Grigoriev I.V."/>
            <person name="Vilgalys R."/>
        </authorList>
    </citation>
    <scope>NUCLEOTIDE SEQUENCE</scope>
    <source>
        <strain evidence="3">PMI_201</strain>
    </source>
</reference>
<gene>
    <name evidence="3" type="ORF">BGW36DRAFT_346771</name>
</gene>
<dbReference type="EMBL" id="JAJTJA010000010">
    <property type="protein sequence ID" value="KAH8692784.1"/>
    <property type="molecule type" value="Genomic_DNA"/>
</dbReference>
<dbReference type="SUPFAM" id="SSF56300">
    <property type="entry name" value="Metallo-dependent phosphatases"/>
    <property type="match status" value="1"/>
</dbReference>
<dbReference type="GO" id="GO:0016787">
    <property type="term" value="F:hydrolase activity"/>
    <property type="evidence" value="ECO:0007669"/>
    <property type="project" value="InterPro"/>
</dbReference>
<dbReference type="Proteomes" id="UP001201262">
    <property type="component" value="Unassembled WGS sequence"/>
</dbReference>
<organism evidence="3 4">
    <name type="scientific">Talaromyces proteolyticus</name>
    <dbReference type="NCBI Taxonomy" id="1131652"/>
    <lineage>
        <taxon>Eukaryota</taxon>
        <taxon>Fungi</taxon>
        <taxon>Dikarya</taxon>
        <taxon>Ascomycota</taxon>
        <taxon>Pezizomycotina</taxon>
        <taxon>Eurotiomycetes</taxon>
        <taxon>Eurotiomycetidae</taxon>
        <taxon>Eurotiales</taxon>
        <taxon>Trichocomaceae</taxon>
        <taxon>Talaromyces</taxon>
        <taxon>Talaromyces sect. Bacilispori</taxon>
    </lineage>
</organism>
<dbReference type="GeneID" id="70243512"/>